<dbReference type="Gene3D" id="3.30.70.2520">
    <property type="match status" value="1"/>
</dbReference>
<dbReference type="PIRSF" id="PIRSF000136">
    <property type="entry name" value="LGO_GLO"/>
    <property type="match status" value="1"/>
</dbReference>
<dbReference type="InterPro" id="IPR036318">
    <property type="entry name" value="FAD-bd_PCMH-like_sf"/>
</dbReference>
<dbReference type="Pfam" id="PF04030">
    <property type="entry name" value="ALO"/>
    <property type="match status" value="1"/>
</dbReference>
<dbReference type="STRING" id="35622.SAMN04489764_4694"/>
<evidence type="ECO:0000259" key="3">
    <source>
        <dbReference type="PROSITE" id="PS51387"/>
    </source>
</evidence>
<dbReference type="InterPro" id="IPR016171">
    <property type="entry name" value="Vanillyl_alc_oxidase_C-sub2"/>
</dbReference>
<dbReference type="InterPro" id="IPR016169">
    <property type="entry name" value="FAD-bd_PCMH_sub2"/>
</dbReference>
<dbReference type="Gene3D" id="3.30.43.10">
    <property type="entry name" value="Uridine Diphospho-n-acetylenolpyruvylglucosamine Reductase, domain 2"/>
    <property type="match status" value="1"/>
</dbReference>
<dbReference type="PANTHER" id="PTHR43762">
    <property type="entry name" value="L-GULONOLACTONE OXIDASE"/>
    <property type="match status" value="1"/>
</dbReference>
<evidence type="ECO:0000256" key="1">
    <source>
        <dbReference type="ARBA" id="ARBA00023002"/>
    </source>
</evidence>
<dbReference type="SUPFAM" id="SSF56176">
    <property type="entry name" value="FAD-binding/transporter-associated domain-like"/>
    <property type="match status" value="1"/>
</dbReference>
<dbReference type="OrthoDB" id="9800184at2"/>
<dbReference type="GO" id="GO:0071949">
    <property type="term" value="F:FAD binding"/>
    <property type="evidence" value="ECO:0007669"/>
    <property type="project" value="InterPro"/>
</dbReference>
<dbReference type="EMBL" id="FNKK01000002">
    <property type="protein sequence ID" value="SDR27571.1"/>
    <property type="molecule type" value="Genomic_DNA"/>
</dbReference>
<dbReference type="GO" id="GO:0080049">
    <property type="term" value="F:L-gulono-1,4-lactone dehydrogenase activity"/>
    <property type="evidence" value="ECO:0007669"/>
    <property type="project" value="TreeGrafter"/>
</dbReference>
<feature type="region of interest" description="Disordered" evidence="2">
    <location>
        <begin position="228"/>
        <end position="250"/>
    </location>
</feature>
<dbReference type="PROSITE" id="PS51387">
    <property type="entry name" value="FAD_PCMH"/>
    <property type="match status" value="1"/>
</dbReference>
<evidence type="ECO:0000313" key="5">
    <source>
        <dbReference type="Proteomes" id="UP000217103"/>
    </source>
</evidence>
<dbReference type="Proteomes" id="UP000217103">
    <property type="component" value="Unassembled WGS sequence"/>
</dbReference>
<dbReference type="Gene3D" id="1.10.45.10">
    <property type="entry name" value="Vanillyl-alcohol Oxidase, Chain A, domain 4"/>
    <property type="match status" value="1"/>
</dbReference>
<dbReference type="Gene3D" id="3.30.465.10">
    <property type="match status" value="1"/>
</dbReference>
<dbReference type="AlphaFoldDB" id="A0A1H1HQ30"/>
<dbReference type="RefSeq" id="WP_093262023.1">
    <property type="nucleotide sequence ID" value="NZ_FNKK01000002.1"/>
</dbReference>
<protein>
    <submittedName>
        <fullName evidence="4">Xylitol oxidase</fullName>
    </submittedName>
</protein>
<proteinExistence type="predicted"/>
<name>A0A1H1HQ30_9ACTN</name>
<dbReference type="GO" id="GO:0003885">
    <property type="term" value="F:D-arabinono-1,4-lactone oxidase activity"/>
    <property type="evidence" value="ECO:0007669"/>
    <property type="project" value="InterPro"/>
</dbReference>
<feature type="domain" description="FAD-binding PCMH-type" evidence="3">
    <location>
        <begin position="12"/>
        <end position="178"/>
    </location>
</feature>
<dbReference type="InterPro" id="IPR016167">
    <property type="entry name" value="FAD-bd_PCMH_sub1"/>
</dbReference>
<organism evidence="4 5">
    <name type="scientific">Thermostaphylospora chromogena</name>
    <dbReference type="NCBI Taxonomy" id="35622"/>
    <lineage>
        <taxon>Bacteria</taxon>
        <taxon>Bacillati</taxon>
        <taxon>Actinomycetota</taxon>
        <taxon>Actinomycetes</taxon>
        <taxon>Streptosporangiales</taxon>
        <taxon>Thermomonosporaceae</taxon>
        <taxon>Thermostaphylospora</taxon>
    </lineage>
</organism>
<reference evidence="4 5" key="1">
    <citation type="submission" date="2016-10" db="EMBL/GenBank/DDBJ databases">
        <authorList>
            <person name="de Groot N.N."/>
        </authorList>
    </citation>
    <scope>NUCLEOTIDE SEQUENCE [LARGE SCALE GENOMIC DNA]</scope>
    <source>
        <strain evidence="4 5">DSM 43794</strain>
    </source>
</reference>
<sequence length="422" mass="45910">MSPTLTNWAGNIVFRAGEVHRPETLEELRTLVTRADKVRVLGSGHSFNDIADSPGVLVSPSRLPRELELDTAAGAVRVSAGIRYAELSAWLHERGFALHNLASLPHISVAGSCATATHGSGDGNGNLATAVRALTLVTAEGDLVDLDRERDGDRFRGAVVGLGALGVVVSMTLDVEPTFEVRQRVYEDLPLEAACDHFSDIMGCAYSVSMFSDWTSSRINQVWVKERVDEDGSRPPGPASFGAKPADGPRHPIARMPAGNCTEQLGVPGPWFARLPHFRPEFTPSGGQERQAEYLVPRRHAVAALRELAAIGDRIAPVLQISEIRTIAADDLWLSPCQGRDTVGFHFTLIPDTAAVLPVLELIEERLAPFEARPHWGKLFTTPPAVLRSRYDRLPDFQALARDLDPGGKFANEFISRNLLDA</sequence>
<dbReference type="InterPro" id="IPR010031">
    <property type="entry name" value="FAD_lactone_oxidase-like"/>
</dbReference>
<dbReference type="InterPro" id="IPR007173">
    <property type="entry name" value="ALO_C"/>
</dbReference>
<dbReference type="Pfam" id="PF01565">
    <property type="entry name" value="FAD_binding_4"/>
    <property type="match status" value="1"/>
</dbReference>
<evidence type="ECO:0000256" key="2">
    <source>
        <dbReference type="SAM" id="MobiDB-lite"/>
    </source>
</evidence>
<keyword evidence="1" id="KW-0560">Oxidoreductase</keyword>
<gene>
    <name evidence="4" type="ORF">SAMN04489764_4694</name>
</gene>
<dbReference type="GO" id="GO:0016020">
    <property type="term" value="C:membrane"/>
    <property type="evidence" value="ECO:0007669"/>
    <property type="project" value="InterPro"/>
</dbReference>
<dbReference type="Gene3D" id="3.30.70.2530">
    <property type="match status" value="1"/>
</dbReference>
<accession>A0A1H1HQ30</accession>
<evidence type="ECO:0000313" key="4">
    <source>
        <dbReference type="EMBL" id="SDR27571.1"/>
    </source>
</evidence>
<dbReference type="InterPro" id="IPR006094">
    <property type="entry name" value="Oxid_FAD_bind_N"/>
</dbReference>
<dbReference type="PANTHER" id="PTHR43762:SF1">
    <property type="entry name" value="D-ARABINONO-1,4-LACTONE OXIDASE"/>
    <property type="match status" value="1"/>
</dbReference>
<dbReference type="InterPro" id="IPR016166">
    <property type="entry name" value="FAD-bd_PCMH"/>
</dbReference>
<keyword evidence="5" id="KW-1185">Reference proteome</keyword>